<protein>
    <submittedName>
        <fullName evidence="3">Uncharacterized protein</fullName>
    </submittedName>
</protein>
<keyword evidence="1" id="KW-0175">Coiled coil</keyword>
<feature type="compositionally biased region" description="Basic and acidic residues" evidence="2">
    <location>
        <begin position="834"/>
        <end position="845"/>
    </location>
</feature>
<proteinExistence type="predicted"/>
<gene>
    <name evidence="3" type="primary">Contig17204.g18323</name>
    <name evidence="3" type="ORF">STYLEM_20142</name>
</gene>
<feature type="compositionally biased region" description="Low complexity" evidence="2">
    <location>
        <begin position="266"/>
        <end position="283"/>
    </location>
</feature>
<feature type="region of interest" description="Disordered" evidence="2">
    <location>
        <begin position="734"/>
        <end position="761"/>
    </location>
</feature>
<evidence type="ECO:0000256" key="2">
    <source>
        <dbReference type="SAM" id="MobiDB-lite"/>
    </source>
</evidence>
<feature type="compositionally biased region" description="Polar residues" evidence="2">
    <location>
        <begin position="846"/>
        <end position="863"/>
    </location>
</feature>
<organism evidence="3 4">
    <name type="scientific">Stylonychia lemnae</name>
    <name type="common">Ciliate</name>
    <dbReference type="NCBI Taxonomy" id="5949"/>
    <lineage>
        <taxon>Eukaryota</taxon>
        <taxon>Sar</taxon>
        <taxon>Alveolata</taxon>
        <taxon>Ciliophora</taxon>
        <taxon>Intramacronucleata</taxon>
        <taxon>Spirotrichea</taxon>
        <taxon>Stichotrichia</taxon>
        <taxon>Sporadotrichida</taxon>
        <taxon>Oxytrichidae</taxon>
        <taxon>Stylonychinae</taxon>
        <taxon>Stylonychia</taxon>
    </lineage>
</organism>
<feature type="region of interest" description="Disordered" evidence="2">
    <location>
        <begin position="823"/>
        <end position="863"/>
    </location>
</feature>
<evidence type="ECO:0000313" key="4">
    <source>
        <dbReference type="Proteomes" id="UP000039865"/>
    </source>
</evidence>
<accession>A0A078B9C5</accession>
<dbReference type="AlphaFoldDB" id="A0A078B9C5"/>
<dbReference type="EMBL" id="CCKQ01018990">
    <property type="protein sequence ID" value="CDW90994.1"/>
    <property type="molecule type" value="Genomic_DNA"/>
</dbReference>
<feature type="compositionally biased region" description="Polar residues" evidence="2">
    <location>
        <begin position="394"/>
        <end position="413"/>
    </location>
</feature>
<reference evidence="3 4" key="1">
    <citation type="submission" date="2014-06" db="EMBL/GenBank/DDBJ databases">
        <authorList>
            <person name="Swart Estienne"/>
        </authorList>
    </citation>
    <scope>NUCLEOTIDE SEQUENCE [LARGE SCALE GENOMIC DNA]</scope>
    <source>
        <strain evidence="3 4">130c</strain>
    </source>
</reference>
<keyword evidence="4" id="KW-1185">Reference proteome</keyword>
<name>A0A078B9C5_STYLE</name>
<feature type="region of interest" description="Disordered" evidence="2">
    <location>
        <begin position="252"/>
        <end position="300"/>
    </location>
</feature>
<feature type="compositionally biased region" description="Polar residues" evidence="2">
    <location>
        <begin position="745"/>
        <end position="759"/>
    </location>
</feature>
<sequence>MKKTEQNQLIQLQNLDKLVIPSILARLELLNGSVISKKQNNKQGKLSQGGVGVNSSQTFLNKDSSMIKNLVQNNTRNQLIQFKQNLPINQHQTSNPSSQNLITIGPNTSFQINKNLQQVATNQDLNQNLLQTPLINSNYPNYGSSSSAYILNAKNSNPYWEKQSRNILNRKSIQNNSISGSLNMNQNGLDQMFQSIQNIQSRRDSSLMNLLPDKISDKLQSNNLYKKQFETLSNIYGLNQSQKSLNRKKFLNQTQVEASSKRKDQSSNQSRYNSRNNSDSIRSQKNHQIEQSRINDLKNNESQNIYNSYTQYPKFVKISSKNQRKIEISQLQNKLKSKQDTRLKDQQQLNFDMSQFMKSMTISKIHQRKNRGNSTEGSKRFQNQAKLDNRNRQSLESSHSPQQNMLQSFQQRSHSFKIKRYSDNNNLNFIDVPRGQTRKILRNFMSQTQNQTIMPQKFQKDLNTSIKNSGSKLQNRKGIISIQESSHASLQVEFEKIKLQATQQFINLKRGLTDGSDKEKLMNEPTVSSEQLLGKQITDFEQDNNIQQRSVFYQDDLEVESIRSREEIAFGDLSFYEESFRNFIDSKSKPQENIYTNSDLIDNRHRKCESFGVQQHSSERKQREINHKDNSHYGPYEELIQTQIKNSDQSNFNNQNLMTPCFIASPQNLGVIQNALYQDSSKQKQKINLRILGARYNNLESSDRQQIDTEGNESESFQNDLDWHQSEYENMHYRDHNEPERESSLQESSYNNHQESSIIESEDLDYDDQLFKNELRRIKQILMPTYKHVDKKGQIAQKGCQIKGQIINNHNNFNLIYLPNKKADSKKSQNQYQRPEKASSSHQQEDQVPQMPNINNFLAENFQ</sequence>
<feature type="compositionally biased region" description="Basic and acidic residues" evidence="2">
    <location>
        <begin position="734"/>
        <end position="744"/>
    </location>
</feature>
<dbReference type="Proteomes" id="UP000039865">
    <property type="component" value="Unassembled WGS sequence"/>
</dbReference>
<feature type="compositionally biased region" description="Polar residues" evidence="2">
    <location>
        <begin position="372"/>
        <end position="386"/>
    </location>
</feature>
<evidence type="ECO:0000256" key="1">
    <source>
        <dbReference type="SAM" id="Coils"/>
    </source>
</evidence>
<feature type="region of interest" description="Disordered" evidence="2">
    <location>
        <begin position="364"/>
        <end position="413"/>
    </location>
</feature>
<dbReference type="InParanoid" id="A0A078B9C5"/>
<feature type="compositionally biased region" description="Basic and acidic residues" evidence="2">
    <location>
        <begin position="287"/>
        <end position="299"/>
    </location>
</feature>
<evidence type="ECO:0000313" key="3">
    <source>
        <dbReference type="EMBL" id="CDW90994.1"/>
    </source>
</evidence>
<feature type="coiled-coil region" evidence="1">
    <location>
        <begin position="321"/>
        <end position="348"/>
    </location>
</feature>